<accession>A0A8I3AFA1</accession>
<evidence type="ECO:0000313" key="2">
    <source>
        <dbReference type="Proteomes" id="UP000683000"/>
    </source>
</evidence>
<gene>
    <name evidence="1" type="ORF">JVT61DRAFT_5662</name>
</gene>
<organism evidence="1 2">
    <name type="scientific">Boletus reticuloceps</name>
    <dbReference type="NCBI Taxonomy" id="495285"/>
    <lineage>
        <taxon>Eukaryota</taxon>
        <taxon>Fungi</taxon>
        <taxon>Dikarya</taxon>
        <taxon>Basidiomycota</taxon>
        <taxon>Agaricomycotina</taxon>
        <taxon>Agaricomycetes</taxon>
        <taxon>Agaricomycetidae</taxon>
        <taxon>Boletales</taxon>
        <taxon>Boletineae</taxon>
        <taxon>Boletaceae</taxon>
        <taxon>Boletoideae</taxon>
        <taxon>Boletus</taxon>
    </lineage>
</organism>
<sequence>MGWQKTFSLPKRSKGCHLITDHVLAQISEGIKDVKVKRNLLLDPWSDSWNAISLHVGEDRPE</sequence>
<reference evidence="1" key="1">
    <citation type="submission" date="2021-03" db="EMBL/GenBank/DDBJ databases">
        <title>Evolutionary innovations through gain and loss of genes in the ectomycorrhizal Boletales.</title>
        <authorList>
            <person name="Wu G."/>
            <person name="Miyauchi S."/>
            <person name="Morin E."/>
            <person name="Yang Z.-L."/>
            <person name="Xu J."/>
            <person name="Martin F.M."/>
        </authorList>
    </citation>
    <scope>NUCLEOTIDE SEQUENCE</scope>
    <source>
        <strain evidence="1">BR01</strain>
    </source>
</reference>
<dbReference type="AlphaFoldDB" id="A0A8I3AFA1"/>
<dbReference type="OrthoDB" id="10255963at2759"/>
<proteinExistence type="predicted"/>
<name>A0A8I3AFA1_9AGAM</name>
<protein>
    <submittedName>
        <fullName evidence="1">Uncharacterized protein</fullName>
    </submittedName>
</protein>
<evidence type="ECO:0000313" key="1">
    <source>
        <dbReference type="EMBL" id="KAG6381258.1"/>
    </source>
</evidence>
<dbReference type="EMBL" id="JAGFBS010000002">
    <property type="protein sequence ID" value="KAG6381258.1"/>
    <property type="molecule type" value="Genomic_DNA"/>
</dbReference>
<keyword evidence="2" id="KW-1185">Reference proteome</keyword>
<dbReference type="Proteomes" id="UP000683000">
    <property type="component" value="Unassembled WGS sequence"/>
</dbReference>
<comment type="caution">
    <text evidence="1">The sequence shown here is derived from an EMBL/GenBank/DDBJ whole genome shotgun (WGS) entry which is preliminary data.</text>
</comment>